<evidence type="ECO:0000256" key="1">
    <source>
        <dbReference type="SAM" id="MobiDB-lite"/>
    </source>
</evidence>
<sequence>MRSGDIVLDIHNVNDSRTIPFARSTAIDGLSPADTNPNGVMVGRSPRPLPAAPLPPADGHGPATRRPPRPPHMAAAHSATACSGPAARHGPTTRHGRCRPPPCTAPPAAAPPDGKGRRGRRRGRGGGGRDGGEGMRKRG</sequence>
<dbReference type="AlphaFoldDB" id="Q6L4Q3"/>
<dbReference type="EMBL" id="AC130732">
    <property type="protein sequence ID" value="AAT44317.1"/>
    <property type="molecule type" value="Genomic_DNA"/>
</dbReference>
<gene>
    <name evidence="2" type="primary">P0708D12.9</name>
</gene>
<protein>
    <submittedName>
        <fullName evidence="2">Uncharacterized protein</fullName>
    </submittedName>
</protein>
<dbReference type="Proteomes" id="UP000000763">
    <property type="component" value="Chromosome 5"/>
</dbReference>
<accession>Q6L4Q3</accession>
<feature type="compositionally biased region" description="Basic and acidic residues" evidence="1">
    <location>
        <begin position="130"/>
        <end position="139"/>
    </location>
</feature>
<reference evidence="3" key="1">
    <citation type="journal article" date="2005" name="Nature">
        <title>The map-based sequence of the rice genome.</title>
        <authorList>
            <consortium name="International rice genome sequencing project (IRGSP)"/>
            <person name="Matsumoto T."/>
            <person name="Wu J."/>
            <person name="Kanamori H."/>
            <person name="Katayose Y."/>
            <person name="Fujisawa M."/>
            <person name="Namiki N."/>
            <person name="Mizuno H."/>
            <person name="Yamamoto K."/>
            <person name="Antonio B.A."/>
            <person name="Baba T."/>
            <person name="Sakata K."/>
            <person name="Nagamura Y."/>
            <person name="Aoki H."/>
            <person name="Arikawa K."/>
            <person name="Arita K."/>
            <person name="Bito T."/>
            <person name="Chiden Y."/>
            <person name="Fujitsuka N."/>
            <person name="Fukunaka R."/>
            <person name="Hamada M."/>
            <person name="Harada C."/>
            <person name="Hayashi A."/>
            <person name="Hijishita S."/>
            <person name="Honda M."/>
            <person name="Hosokawa S."/>
            <person name="Ichikawa Y."/>
            <person name="Idonuma A."/>
            <person name="Iijima M."/>
            <person name="Ikeda M."/>
            <person name="Ikeno M."/>
            <person name="Ito K."/>
            <person name="Ito S."/>
            <person name="Ito T."/>
            <person name="Ito Y."/>
            <person name="Ito Y."/>
            <person name="Iwabuchi A."/>
            <person name="Kamiya K."/>
            <person name="Karasawa W."/>
            <person name="Kurita K."/>
            <person name="Katagiri S."/>
            <person name="Kikuta A."/>
            <person name="Kobayashi H."/>
            <person name="Kobayashi N."/>
            <person name="Machita K."/>
            <person name="Maehara T."/>
            <person name="Masukawa M."/>
            <person name="Mizubayashi T."/>
            <person name="Mukai Y."/>
            <person name="Nagasaki H."/>
            <person name="Nagata Y."/>
            <person name="Naito S."/>
            <person name="Nakashima M."/>
            <person name="Nakama Y."/>
            <person name="Nakamichi Y."/>
            <person name="Nakamura M."/>
            <person name="Meguro A."/>
            <person name="Negishi M."/>
            <person name="Ohta I."/>
            <person name="Ohta T."/>
            <person name="Okamoto M."/>
            <person name="Ono N."/>
            <person name="Saji S."/>
            <person name="Sakaguchi M."/>
            <person name="Sakai K."/>
            <person name="Shibata M."/>
            <person name="Shimokawa T."/>
            <person name="Song J."/>
            <person name="Takazaki Y."/>
            <person name="Terasawa K."/>
            <person name="Tsugane M."/>
            <person name="Tsuji K."/>
            <person name="Ueda S."/>
            <person name="Waki K."/>
            <person name="Yamagata H."/>
            <person name="Yamamoto M."/>
            <person name="Yamamoto S."/>
            <person name="Yamane H."/>
            <person name="Yoshiki S."/>
            <person name="Yoshihara R."/>
            <person name="Yukawa K."/>
            <person name="Zhong H."/>
            <person name="Yano M."/>
            <person name="Yuan Q."/>
            <person name="Ouyang S."/>
            <person name="Liu J."/>
            <person name="Jones K.M."/>
            <person name="Gansberger K."/>
            <person name="Moffat K."/>
            <person name="Hill J."/>
            <person name="Bera J."/>
            <person name="Fadrosh D."/>
            <person name="Jin S."/>
            <person name="Johri S."/>
            <person name="Kim M."/>
            <person name="Overton L."/>
            <person name="Reardon M."/>
            <person name="Tsitrin T."/>
            <person name="Vuong H."/>
            <person name="Weaver B."/>
            <person name="Ciecko A."/>
            <person name="Tallon L."/>
            <person name="Jackson J."/>
            <person name="Pai G."/>
            <person name="Aken S.V."/>
            <person name="Utterback T."/>
            <person name="Reidmuller S."/>
            <person name="Feldblyum T."/>
            <person name="Hsiao J."/>
            <person name="Zismann V."/>
            <person name="Iobst S."/>
            <person name="de Vazeille A.R."/>
            <person name="Buell C.R."/>
            <person name="Ying K."/>
            <person name="Li Y."/>
            <person name="Lu T."/>
            <person name="Huang Y."/>
            <person name="Zhao Q."/>
            <person name="Feng Q."/>
            <person name="Zhang L."/>
            <person name="Zhu J."/>
            <person name="Weng Q."/>
            <person name="Mu J."/>
            <person name="Lu Y."/>
            <person name="Fan D."/>
            <person name="Liu Y."/>
            <person name="Guan J."/>
            <person name="Zhang Y."/>
            <person name="Yu S."/>
            <person name="Liu X."/>
            <person name="Zhang Y."/>
            <person name="Hong G."/>
            <person name="Han B."/>
            <person name="Choisne N."/>
            <person name="Demange N."/>
            <person name="Orjeda G."/>
            <person name="Samain S."/>
            <person name="Cattolico L."/>
            <person name="Pelletier E."/>
            <person name="Couloux A."/>
            <person name="Segurens B."/>
            <person name="Wincker P."/>
            <person name="D'Hont A."/>
            <person name="Scarpelli C."/>
            <person name="Weissenbach J."/>
            <person name="Salanoubat M."/>
            <person name="Quetier F."/>
            <person name="Yu Y."/>
            <person name="Kim H.R."/>
            <person name="Rambo T."/>
            <person name="Currie J."/>
            <person name="Collura K."/>
            <person name="Luo M."/>
            <person name="Yang T."/>
            <person name="Ammiraju J.S.S."/>
            <person name="Engler F."/>
            <person name="Soderlund C."/>
            <person name="Wing R.A."/>
            <person name="Palmer L.E."/>
            <person name="de la Bastide M."/>
            <person name="Spiegel L."/>
            <person name="Nascimento L."/>
            <person name="Zutavern T."/>
            <person name="O'Shaughnessy A."/>
            <person name="Dike S."/>
            <person name="Dedhia N."/>
            <person name="Preston R."/>
            <person name="Balija V."/>
            <person name="McCombie W.R."/>
            <person name="Chow T."/>
            <person name="Chen H."/>
            <person name="Chung M."/>
            <person name="Chen C."/>
            <person name="Shaw J."/>
            <person name="Wu H."/>
            <person name="Hsiao K."/>
            <person name="Chao Y."/>
            <person name="Chu M."/>
            <person name="Cheng C."/>
            <person name="Hour A."/>
            <person name="Lee P."/>
            <person name="Lin S."/>
            <person name="Lin Y."/>
            <person name="Liou J."/>
            <person name="Liu S."/>
            <person name="Hsing Y."/>
            <person name="Raghuvanshi S."/>
            <person name="Mohanty A."/>
            <person name="Bharti A.K."/>
            <person name="Gaur A."/>
            <person name="Gupta V."/>
            <person name="Kumar D."/>
            <person name="Ravi V."/>
            <person name="Vij S."/>
            <person name="Kapur A."/>
            <person name="Khurana P."/>
            <person name="Khurana P."/>
            <person name="Khurana J.P."/>
            <person name="Tyagi A.K."/>
            <person name="Gaikwad K."/>
            <person name="Singh A."/>
            <person name="Dalal V."/>
            <person name="Srivastava S."/>
            <person name="Dixit A."/>
            <person name="Pal A.K."/>
            <person name="Ghazi I.A."/>
            <person name="Yadav M."/>
            <person name="Pandit A."/>
            <person name="Bhargava A."/>
            <person name="Sureshbabu K."/>
            <person name="Batra K."/>
            <person name="Sharma T.R."/>
            <person name="Mohapatra T."/>
            <person name="Singh N.K."/>
            <person name="Messing J."/>
            <person name="Nelson A.B."/>
            <person name="Fuks G."/>
            <person name="Kavchok S."/>
            <person name="Keizer G."/>
            <person name="Linton E."/>
            <person name="Llaca V."/>
            <person name="Song R."/>
            <person name="Tanyolac B."/>
            <person name="Young S."/>
            <person name="Ho-Il K."/>
            <person name="Hahn J.H."/>
            <person name="Sangsakoo G."/>
            <person name="Vanavichit A."/>
            <person name="de Mattos Luiz.A.T."/>
            <person name="Zimmer P.D."/>
            <person name="Malone G."/>
            <person name="Dellagostin O."/>
            <person name="de Oliveira A.C."/>
            <person name="Bevan M."/>
            <person name="Bancroft I."/>
            <person name="Minx P."/>
            <person name="Cordum H."/>
            <person name="Wilson R."/>
            <person name="Cheng Z."/>
            <person name="Jin W."/>
            <person name="Jiang J."/>
            <person name="Leong S.A."/>
            <person name="Iwama H."/>
            <person name="Gojobori T."/>
            <person name="Itoh T."/>
            <person name="Niimura Y."/>
            <person name="Fujii Y."/>
            <person name="Habara T."/>
            <person name="Sakai H."/>
            <person name="Sato Y."/>
            <person name="Wilson G."/>
            <person name="Kumar K."/>
            <person name="McCouch S."/>
            <person name="Juretic N."/>
            <person name="Hoen D."/>
            <person name="Wright S."/>
            <person name="Bruskiewich R."/>
            <person name="Bureau T."/>
            <person name="Miyao A."/>
            <person name="Hirochika H."/>
            <person name="Nishikawa T."/>
            <person name="Kadowaki K."/>
            <person name="Sugiura M."/>
            <person name="Burr B."/>
            <person name="Sasaki T."/>
        </authorList>
    </citation>
    <scope>NUCLEOTIDE SEQUENCE [LARGE SCALE GENOMIC DNA]</scope>
    <source>
        <strain evidence="3">cv. Nipponbare</strain>
    </source>
</reference>
<organism evidence="2 3">
    <name type="scientific">Oryza sativa subsp. japonica</name>
    <name type="common">Rice</name>
    <dbReference type="NCBI Taxonomy" id="39947"/>
    <lineage>
        <taxon>Eukaryota</taxon>
        <taxon>Viridiplantae</taxon>
        <taxon>Streptophyta</taxon>
        <taxon>Embryophyta</taxon>
        <taxon>Tracheophyta</taxon>
        <taxon>Spermatophyta</taxon>
        <taxon>Magnoliopsida</taxon>
        <taxon>Liliopsida</taxon>
        <taxon>Poales</taxon>
        <taxon>Poaceae</taxon>
        <taxon>BOP clade</taxon>
        <taxon>Oryzoideae</taxon>
        <taxon>Oryzeae</taxon>
        <taxon>Oryzinae</taxon>
        <taxon>Oryza</taxon>
        <taxon>Oryza sativa</taxon>
    </lineage>
</organism>
<evidence type="ECO:0000313" key="2">
    <source>
        <dbReference type="EMBL" id="AAT44317.1"/>
    </source>
</evidence>
<name>Q6L4Q3_ORYSJ</name>
<feature type="compositionally biased region" description="Pro residues" evidence="1">
    <location>
        <begin position="47"/>
        <end position="56"/>
    </location>
</feature>
<reference evidence="3" key="2">
    <citation type="journal article" date="2008" name="Nucleic Acids Res.">
        <title>The rice annotation project database (RAP-DB): 2008 update.</title>
        <authorList>
            <consortium name="The rice annotation project (RAP)"/>
        </authorList>
    </citation>
    <scope>GENOME REANNOTATION</scope>
    <source>
        <strain evidence="3">cv. Nipponbare</strain>
    </source>
</reference>
<proteinExistence type="predicted"/>
<feature type="compositionally biased region" description="Pro residues" evidence="1">
    <location>
        <begin position="99"/>
        <end position="110"/>
    </location>
</feature>
<feature type="region of interest" description="Disordered" evidence="1">
    <location>
        <begin position="25"/>
        <end position="139"/>
    </location>
</feature>
<evidence type="ECO:0000313" key="3">
    <source>
        <dbReference type="Proteomes" id="UP000000763"/>
    </source>
</evidence>